<accession>A0A177WUL0</accession>
<evidence type="ECO:0000256" key="2">
    <source>
        <dbReference type="ARBA" id="ARBA00005335"/>
    </source>
</evidence>
<evidence type="ECO:0000313" key="8">
    <source>
        <dbReference type="EMBL" id="OAJ43582.1"/>
    </source>
</evidence>
<feature type="transmembrane region" description="Helical" evidence="7">
    <location>
        <begin position="158"/>
        <end position="182"/>
    </location>
</feature>
<proteinExistence type="inferred from homology"/>
<feature type="transmembrane region" description="Helical" evidence="7">
    <location>
        <begin position="194"/>
        <end position="216"/>
    </location>
</feature>
<reference evidence="8 9" key="1">
    <citation type="submission" date="2006-10" db="EMBL/GenBank/DDBJ databases">
        <title>The Genome Sequence of Batrachochytrium dendrobatidis JEL423.</title>
        <authorList>
            <consortium name="The Broad Institute Genome Sequencing Platform"/>
            <person name="Birren B."/>
            <person name="Lander E."/>
            <person name="Galagan J."/>
            <person name="Cuomo C."/>
            <person name="Devon K."/>
            <person name="Jaffe D."/>
            <person name="Butler J."/>
            <person name="Alvarez P."/>
            <person name="Gnerre S."/>
            <person name="Grabherr M."/>
            <person name="Kleber M."/>
            <person name="Mauceli E."/>
            <person name="Brockman W."/>
            <person name="Young S."/>
            <person name="LaButti K."/>
            <person name="Sykes S."/>
            <person name="DeCaprio D."/>
            <person name="Crawford M."/>
            <person name="Koehrsen M."/>
            <person name="Engels R."/>
            <person name="Montgomery P."/>
            <person name="Pearson M."/>
            <person name="Howarth C."/>
            <person name="Larson L."/>
            <person name="White J."/>
            <person name="O'Leary S."/>
            <person name="Kodira C."/>
            <person name="Zeng Q."/>
            <person name="Yandava C."/>
            <person name="Alvarado L."/>
            <person name="Longcore J."/>
            <person name="James T."/>
        </authorList>
    </citation>
    <scope>NUCLEOTIDE SEQUENCE [LARGE SCALE GENOMIC DNA]</scope>
    <source>
        <strain evidence="8 9">JEL423</strain>
    </source>
</reference>
<comment type="subcellular location">
    <subcellularLocation>
        <location evidence="1">Membrane</location>
        <topology evidence="1">Multi-pass membrane protein</topology>
    </subcellularLocation>
</comment>
<sequence length="228" mass="24455">MPRYQPLSMDTDSNMQHPATGVPVPTTPFLGSNTGPGGPALNIHRPNSSRRSPFYCGDACFTLKNMCLHSTSMLDLVRRQAIGYTAGALFAIGWWLFIDGIAFNGSKAGSIPVVQVGFEDWAPGIISTVALIIVNLIDRETLNADDFEYSGPSVACKARACAFLGVTMALGSLGGALAVLSLKFIIPNVSGDAFYLGQAITIQNFLIFFSSMILWFGRNHQDEGTIAL</sequence>
<dbReference type="PANTHER" id="PTHR13180">
    <property type="entry name" value="SMALL MEMBRANE PROTEIN-RELATED"/>
    <property type="match status" value="1"/>
</dbReference>
<evidence type="ECO:0000256" key="1">
    <source>
        <dbReference type="ARBA" id="ARBA00004141"/>
    </source>
</evidence>
<feature type="compositionally biased region" description="Polar residues" evidence="6">
    <location>
        <begin position="8"/>
        <end position="17"/>
    </location>
</feature>
<feature type="transmembrane region" description="Helical" evidence="7">
    <location>
        <begin position="81"/>
        <end position="101"/>
    </location>
</feature>
<dbReference type="VEuPathDB" id="FungiDB:BDEG_26927"/>
<gene>
    <name evidence="8" type="ORF">BDEG_26927</name>
</gene>
<evidence type="ECO:0000256" key="3">
    <source>
        <dbReference type="ARBA" id="ARBA00022692"/>
    </source>
</evidence>
<dbReference type="GO" id="GO:0016020">
    <property type="term" value="C:membrane"/>
    <property type="evidence" value="ECO:0007669"/>
    <property type="project" value="UniProtKB-SubCell"/>
</dbReference>
<evidence type="ECO:0000256" key="7">
    <source>
        <dbReference type="SAM" id="Phobius"/>
    </source>
</evidence>
<evidence type="ECO:0000256" key="5">
    <source>
        <dbReference type="ARBA" id="ARBA00023136"/>
    </source>
</evidence>
<name>A0A177WUL0_BATDL</name>
<keyword evidence="5 7" id="KW-0472">Membrane</keyword>
<dbReference type="InterPro" id="IPR007919">
    <property type="entry name" value="UPF0220"/>
</dbReference>
<dbReference type="AlphaFoldDB" id="A0A177WUL0"/>
<organism evidence="8 9">
    <name type="scientific">Batrachochytrium dendrobatidis (strain JEL423)</name>
    <dbReference type="NCBI Taxonomy" id="403673"/>
    <lineage>
        <taxon>Eukaryota</taxon>
        <taxon>Fungi</taxon>
        <taxon>Fungi incertae sedis</taxon>
        <taxon>Chytridiomycota</taxon>
        <taxon>Chytridiomycota incertae sedis</taxon>
        <taxon>Chytridiomycetes</taxon>
        <taxon>Rhizophydiales</taxon>
        <taxon>Rhizophydiales incertae sedis</taxon>
        <taxon>Batrachochytrium</taxon>
    </lineage>
</organism>
<keyword evidence="4 7" id="KW-1133">Transmembrane helix</keyword>
<dbReference type="Proteomes" id="UP000077115">
    <property type="component" value="Unassembled WGS sequence"/>
</dbReference>
<evidence type="ECO:0000256" key="6">
    <source>
        <dbReference type="SAM" id="MobiDB-lite"/>
    </source>
</evidence>
<evidence type="ECO:0000256" key="4">
    <source>
        <dbReference type="ARBA" id="ARBA00022989"/>
    </source>
</evidence>
<dbReference type="EMBL" id="DS022310">
    <property type="protein sequence ID" value="OAJ43582.1"/>
    <property type="molecule type" value="Genomic_DNA"/>
</dbReference>
<comment type="similarity">
    <text evidence="2">Belongs to the UPF0220 family.</text>
</comment>
<evidence type="ECO:0000313" key="9">
    <source>
        <dbReference type="Proteomes" id="UP000077115"/>
    </source>
</evidence>
<feature type="region of interest" description="Disordered" evidence="6">
    <location>
        <begin position="1"/>
        <end position="46"/>
    </location>
</feature>
<dbReference type="OrthoDB" id="268928at2759"/>
<keyword evidence="3 7" id="KW-0812">Transmembrane</keyword>
<dbReference type="eggNOG" id="KOG3393">
    <property type="taxonomic scope" value="Eukaryota"/>
</dbReference>
<reference evidence="8 9" key="2">
    <citation type="submission" date="2016-05" db="EMBL/GenBank/DDBJ databases">
        <title>Lineage-specific infection strategies underlie the spectrum of fungal disease in amphibians.</title>
        <authorList>
            <person name="Cuomo C.A."/>
            <person name="Farrer R.A."/>
            <person name="James T."/>
            <person name="Longcore J."/>
            <person name="Birren B."/>
        </authorList>
    </citation>
    <scope>NUCLEOTIDE SEQUENCE [LARGE SCALE GENOMIC DNA]</scope>
    <source>
        <strain evidence="8 9">JEL423</strain>
    </source>
</reference>
<dbReference type="Pfam" id="PF05255">
    <property type="entry name" value="UPF0220"/>
    <property type="match status" value="1"/>
</dbReference>
<protein>
    <submittedName>
        <fullName evidence="8">Uncharacterized protein</fullName>
    </submittedName>
</protein>
<feature type="transmembrane region" description="Helical" evidence="7">
    <location>
        <begin position="121"/>
        <end position="137"/>
    </location>
</feature>